<comment type="caution">
    <text evidence="1">The sequence shown here is derived from an EMBL/GenBank/DDBJ whole genome shotgun (WGS) entry which is preliminary data.</text>
</comment>
<proteinExistence type="predicted"/>
<organism evidence="1 2">
    <name type="scientific">Clostridium botulinum C/D str. DC5</name>
    <dbReference type="NCBI Taxonomy" id="1443128"/>
    <lineage>
        <taxon>Bacteria</taxon>
        <taxon>Bacillati</taxon>
        <taxon>Bacillota</taxon>
        <taxon>Clostridia</taxon>
        <taxon>Eubacteriales</taxon>
        <taxon>Clostridiaceae</taxon>
        <taxon>Clostridium</taxon>
    </lineage>
</organism>
<evidence type="ECO:0000313" key="2">
    <source>
        <dbReference type="Proteomes" id="UP000030014"/>
    </source>
</evidence>
<dbReference type="EMBL" id="JDRY01000096">
    <property type="protein sequence ID" value="KGM95579.1"/>
    <property type="molecule type" value="Genomic_DNA"/>
</dbReference>
<evidence type="ECO:0000313" key="1">
    <source>
        <dbReference type="EMBL" id="KGM95579.1"/>
    </source>
</evidence>
<sequence length="329" mass="38675">MKFNKKIIEKAHEMVKEIKIEYPEINYKAQFGLCLSYLLKNKEGNNKMKEIVFEKAGIKFMFKDLTWDDEVRDFIFKWKAIGSDDREFNDCTEDGYFGYAKVDLSNKRIFCSFKLNKKEMKGVSLPENIFKEIKSSCEEVKANFIEKFNKIVNKIVIGKKSINFSIVGCDYPHYHAWIDDTEGLKNVQAIMEEAIKRLTGETYISNSCDYIYYKIKQSISNKNGLNDKAFNLKYDKEIQQYHQFSSDIVTSFDMKLADAIKLNEYLAKEKLKEEKRKDIFLKAKETGEKQILKTWSEPCNDPNESCDVDNIVLYAMPNGEEQIERYHTW</sequence>
<accession>A0A0A0I2D7</accession>
<dbReference type="Proteomes" id="UP000030014">
    <property type="component" value="Unassembled WGS sequence"/>
</dbReference>
<dbReference type="AlphaFoldDB" id="A0A0A0I2D7"/>
<gene>
    <name evidence="1" type="ORF">Z955_14050</name>
</gene>
<name>A0A0A0I2D7_CLOBO</name>
<dbReference type="RefSeq" id="WP_039259979.1">
    <property type="nucleotide sequence ID" value="NZ_JDRY01000096.1"/>
</dbReference>
<reference evidence="1 2" key="1">
    <citation type="submission" date="2014-01" db="EMBL/GenBank/DDBJ databases">
        <title>Plasmidome dynamics in the species complex Clostridium novyi sensu lato converts strains of independent lineages into distinctly different pathogens.</title>
        <authorList>
            <person name="Skarin H."/>
            <person name="Segerman B."/>
        </authorList>
    </citation>
    <scope>NUCLEOTIDE SEQUENCE [LARGE SCALE GENOMIC DNA]</scope>
    <source>
        <strain evidence="1 2">DC5</strain>
    </source>
</reference>
<protein>
    <submittedName>
        <fullName evidence="1">Uncharacterized protein</fullName>
    </submittedName>
</protein>